<evidence type="ECO:0000256" key="2">
    <source>
        <dbReference type="ARBA" id="ARBA00007861"/>
    </source>
</evidence>
<feature type="region of interest" description="Disordered" evidence="5">
    <location>
        <begin position="366"/>
        <end position="401"/>
    </location>
</feature>
<dbReference type="STRING" id="1314781.A0A165GV89"/>
<sequence>MSSLRFYAGDQLGRIHALNVALQNPKEPQIVSQPAYIEDAPDKTQAVRILKLSQDAEPLVACARADSSAAVYSINEDASLNLLSRWKPARTGLWLSLDFVPERGILTCSTTGHVALSSHEGELLSSATASLPAKLKDLRLSGDSKSFATGGDEVELSTWDLEKTLASDGAQPAPAANPTKKRKAKNSELLPGETWRAQNVPNDELNLRVPVHVTSLCYLGDASKSNEIVTGTSFGAVRQYDTRTKRRPVANWTEVVKKGGISRMERGVSEHDVFLADERGQLFALDLRNGKQLYSYKGIGGTVNSMTLSGSNHILSSSMDRYVRLHTTFPAPSTAGKNMDGRGEIVAKLYTQDVVTAVASTPIAVPQTSLGDEEDGEDIWDQMQSVDDDEEDQTRRKRRKT</sequence>
<dbReference type="InParanoid" id="A0A165GV89"/>
<evidence type="ECO:0000313" key="7">
    <source>
        <dbReference type="Proteomes" id="UP000077266"/>
    </source>
</evidence>
<dbReference type="InterPro" id="IPR037379">
    <property type="entry name" value="WDR74/Nsa1"/>
</dbReference>
<dbReference type="AlphaFoldDB" id="A0A165GV89"/>
<dbReference type="GO" id="GO:0005730">
    <property type="term" value="C:nucleolus"/>
    <property type="evidence" value="ECO:0007669"/>
    <property type="project" value="InterPro"/>
</dbReference>
<comment type="similarity">
    <text evidence="2">Belongs to the NSA1 family.</text>
</comment>
<dbReference type="FunCoup" id="A0A165GV89">
    <property type="interactions" value="301"/>
</dbReference>
<comment type="subunit">
    <text evidence="3">Component of the pre-66S ribosomal particle.</text>
</comment>
<dbReference type="PANTHER" id="PTHR16038:SF4">
    <property type="entry name" value="WD REPEAT-CONTAINING PROTEIN 74"/>
    <property type="match status" value="1"/>
</dbReference>
<feature type="region of interest" description="Disordered" evidence="5">
    <location>
        <begin position="166"/>
        <end position="192"/>
    </location>
</feature>
<dbReference type="GO" id="GO:0042273">
    <property type="term" value="P:ribosomal large subunit biogenesis"/>
    <property type="evidence" value="ECO:0007669"/>
    <property type="project" value="InterPro"/>
</dbReference>
<dbReference type="OrthoDB" id="18388at2759"/>
<dbReference type="InterPro" id="IPR015943">
    <property type="entry name" value="WD40/YVTN_repeat-like_dom_sf"/>
</dbReference>
<organism evidence="6 7">
    <name type="scientific">Exidia glandulosa HHB12029</name>
    <dbReference type="NCBI Taxonomy" id="1314781"/>
    <lineage>
        <taxon>Eukaryota</taxon>
        <taxon>Fungi</taxon>
        <taxon>Dikarya</taxon>
        <taxon>Basidiomycota</taxon>
        <taxon>Agaricomycotina</taxon>
        <taxon>Agaricomycetes</taxon>
        <taxon>Auriculariales</taxon>
        <taxon>Exidiaceae</taxon>
        <taxon>Exidia</taxon>
    </lineage>
</organism>
<proteinExistence type="inferred from homology"/>
<gene>
    <name evidence="6" type="ORF">EXIGLDRAFT_837357</name>
</gene>
<protein>
    <recommendedName>
        <fullName evidence="4">Ribosome biogenesis protein NSA1</fullName>
    </recommendedName>
</protein>
<accession>A0A165GV89</accession>
<evidence type="ECO:0000256" key="4">
    <source>
        <dbReference type="ARBA" id="ARBA00014234"/>
    </source>
</evidence>
<comment type="function">
    <text evidence="1">Involved in the biogenesis of the 60S ribosomal subunit.</text>
</comment>
<dbReference type="EMBL" id="KV426035">
    <property type="protein sequence ID" value="KZV91057.1"/>
    <property type="molecule type" value="Genomic_DNA"/>
</dbReference>
<feature type="compositionally biased region" description="Acidic residues" evidence="5">
    <location>
        <begin position="371"/>
        <end position="392"/>
    </location>
</feature>
<dbReference type="Proteomes" id="UP000077266">
    <property type="component" value="Unassembled WGS sequence"/>
</dbReference>
<dbReference type="GO" id="GO:0030687">
    <property type="term" value="C:preribosome, large subunit precursor"/>
    <property type="evidence" value="ECO:0007669"/>
    <property type="project" value="TreeGrafter"/>
</dbReference>
<evidence type="ECO:0000256" key="5">
    <source>
        <dbReference type="SAM" id="MobiDB-lite"/>
    </source>
</evidence>
<evidence type="ECO:0000256" key="3">
    <source>
        <dbReference type="ARBA" id="ARBA00011187"/>
    </source>
</evidence>
<reference evidence="6 7" key="1">
    <citation type="journal article" date="2016" name="Mol. Biol. Evol.">
        <title>Comparative Genomics of Early-Diverging Mushroom-Forming Fungi Provides Insights into the Origins of Lignocellulose Decay Capabilities.</title>
        <authorList>
            <person name="Nagy L.G."/>
            <person name="Riley R."/>
            <person name="Tritt A."/>
            <person name="Adam C."/>
            <person name="Daum C."/>
            <person name="Floudas D."/>
            <person name="Sun H."/>
            <person name="Yadav J.S."/>
            <person name="Pangilinan J."/>
            <person name="Larsson K.H."/>
            <person name="Matsuura K."/>
            <person name="Barry K."/>
            <person name="Labutti K."/>
            <person name="Kuo R."/>
            <person name="Ohm R.A."/>
            <person name="Bhattacharya S.S."/>
            <person name="Shirouzu T."/>
            <person name="Yoshinaga Y."/>
            <person name="Martin F.M."/>
            <person name="Grigoriev I.V."/>
            <person name="Hibbett D.S."/>
        </authorList>
    </citation>
    <scope>NUCLEOTIDE SEQUENCE [LARGE SCALE GENOMIC DNA]</scope>
    <source>
        <strain evidence="6 7">HHB12029</strain>
    </source>
</reference>
<evidence type="ECO:0000256" key="1">
    <source>
        <dbReference type="ARBA" id="ARBA00002889"/>
    </source>
</evidence>
<evidence type="ECO:0000313" key="6">
    <source>
        <dbReference type="EMBL" id="KZV91057.1"/>
    </source>
</evidence>
<dbReference type="InterPro" id="IPR036322">
    <property type="entry name" value="WD40_repeat_dom_sf"/>
</dbReference>
<name>A0A165GV89_EXIGL</name>
<keyword evidence="7" id="KW-1185">Reference proteome</keyword>
<dbReference type="Gene3D" id="2.130.10.10">
    <property type="entry name" value="YVTN repeat-like/Quinoprotein amine dehydrogenase"/>
    <property type="match status" value="2"/>
</dbReference>
<dbReference type="SUPFAM" id="SSF50978">
    <property type="entry name" value="WD40 repeat-like"/>
    <property type="match status" value="1"/>
</dbReference>
<dbReference type="PANTHER" id="PTHR16038">
    <property type="entry name" value="NOP SEVEN ASSOCIATED PROTEIN 1"/>
    <property type="match status" value="1"/>
</dbReference>